<dbReference type="Proteomes" id="UP000594800">
    <property type="component" value="Chromosome"/>
</dbReference>
<dbReference type="GO" id="GO:0005829">
    <property type="term" value="C:cytosol"/>
    <property type="evidence" value="ECO:0007669"/>
    <property type="project" value="TreeGrafter"/>
</dbReference>
<feature type="domain" description="AAA" evidence="3">
    <location>
        <begin position="154"/>
        <end position="313"/>
    </location>
</feature>
<dbReference type="InterPro" id="IPR050625">
    <property type="entry name" value="ParA/MinD_ATPase"/>
</dbReference>
<dbReference type="GO" id="GO:0016887">
    <property type="term" value="F:ATP hydrolysis activity"/>
    <property type="evidence" value="ECO:0007669"/>
    <property type="project" value="TreeGrafter"/>
</dbReference>
<evidence type="ECO:0000313" key="5">
    <source>
        <dbReference type="Proteomes" id="UP000594800"/>
    </source>
</evidence>
<dbReference type="InterPro" id="IPR011006">
    <property type="entry name" value="CheY-like_superfamily"/>
</dbReference>
<evidence type="ECO:0000313" key="4">
    <source>
        <dbReference type="EMBL" id="QPH55294.1"/>
    </source>
</evidence>
<dbReference type="SUPFAM" id="SSF52172">
    <property type="entry name" value="CheY-like"/>
    <property type="match status" value="1"/>
</dbReference>
<keyword evidence="5" id="KW-1185">Reference proteome</keyword>
<evidence type="ECO:0000256" key="1">
    <source>
        <dbReference type="ARBA" id="ARBA00022741"/>
    </source>
</evidence>
<dbReference type="RefSeq" id="WP_196104493.1">
    <property type="nucleotide sequence ID" value="NZ_CP064942.1"/>
</dbReference>
<dbReference type="GO" id="GO:0009898">
    <property type="term" value="C:cytoplasmic side of plasma membrane"/>
    <property type="evidence" value="ECO:0007669"/>
    <property type="project" value="TreeGrafter"/>
</dbReference>
<keyword evidence="2" id="KW-0067">ATP-binding</keyword>
<keyword evidence="1" id="KW-0547">Nucleotide-binding</keyword>
<dbReference type="GO" id="GO:0005524">
    <property type="term" value="F:ATP binding"/>
    <property type="evidence" value="ECO:0007669"/>
    <property type="project" value="UniProtKB-KW"/>
</dbReference>
<proteinExistence type="predicted"/>
<dbReference type="GO" id="GO:0051782">
    <property type="term" value="P:negative regulation of cell division"/>
    <property type="evidence" value="ECO:0007669"/>
    <property type="project" value="TreeGrafter"/>
</dbReference>
<accession>A0A7S9LUD0</accession>
<organism evidence="4 5">
    <name type="scientific">Pontivivens ytuae</name>
    <dbReference type="NCBI Taxonomy" id="2789856"/>
    <lineage>
        <taxon>Bacteria</taxon>
        <taxon>Pseudomonadati</taxon>
        <taxon>Pseudomonadota</taxon>
        <taxon>Alphaproteobacteria</taxon>
        <taxon>Rhodobacterales</taxon>
        <taxon>Paracoccaceae</taxon>
        <taxon>Pontivivens</taxon>
    </lineage>
</organism>
<dbReference type="KEGG" id="poz:I0K15_06025"/>
<evidence type="ECO:0000259" key="3">
    <source>
        <dbReference type="Pfam" id="PF13614"/>
    </source>
</evidence>
<dbReference type="InterPro" id="IPR025669">
    <property type="entry name" value="AAA_dom"/>
</dbReference>
<dbReference type="InterPro" id="IPR027417">
    <property type="entry name" value="P-loop_NTPase"/>
</dbReference>
<dbReference type="Gene3D" id="3.40.50.300">
    <property type="entry name" value="P-loop containing nucleotide triphosphate hydrolases"/>
    <property type="match status" value="1"/>
</dbReference>
<dbReference type="AlphaFoldDB" id="A0A7S9LUD0"/>
<dbReference type="PANTHER" id="PTHR43384">
    <property type="entry name" value="SEPTUM SITE-DETERMINING PROTEIN MIND HOMOLOG, CHLOROPLASTIC-RELATED"/>
    <property type="match status" value="1"/>
</dbReference>
<name>A0A7S9LUD0_9RHOB</name>
<dbReference type="SUPFAM" id="SSF52540">
    <property type="entry name" value="P-loop containing nucleoside triphosphate hydrolases"/>
    <property type="match status" value="1"/>
</dbReference>
<dbReference type="EMBL" id="CP064942">
    <property type="protein sequence ID" value="QPH55294.1"/>
    <property type="molecule type" value="Genomic_DNA"/>
</dbReference>
<reference evidence="4 5" key="1">
    <citation type="submission" date="2020-11" db="EMBL/GenBank/DDBJ databases">
        <title>Description of Pontivivens ytuae sp. nov. isolated from deep sea sediment of Mariana Trench.</title>
        <authorList>
            <person name="Wang Z."/>
            <person name="Sun Q.-L."/>
            <person name="Xu X.-D."/>
            <person name="Tang Y.-Z."/>
            <person name="Zhang J."/>
        </authorList>
    </citation>
    <scope>NUCLEOTIDE SEQUENCE [LARGE SCALE GENOMIC DNA]</scope>
    <source>
        <strain evidence="4 5">MT2928</strain>
    </source>
</reference>
<protein>
    <submittedName>
        <fullName evidence="4">AAA family ATPase</fullName>
    </submittedName>
</protein>
<gene>
    <name evidence="4" type="ORF">I0K15_06025</name>
</gene>
<evidence type="ECO:0000256" key="2">
    <source>
        <dbReference type="ARBA" id="ARBA00022840"/>
    </source>
</evidence>
<sequence>MALLKKETRPVEALAVARSIEEFDLLIEDLDAEYPGAWSSATLDGAPNAVEQLDLDIVDVLIVAVQQEDENALEPFETVIAAGKQRGIAVLLVVDEVSPTTMHRLVRGGADDFAPYPMAEGILAETLSRMRERPATPQAGGGNGAGRNGMVLPVYGVAGGVGATTFAVNLAWEMAQAPRKVDRKVCLIDFDLQFGSVATYLDLARREATMQLLAEPEGRDTAAIVDAMATYKNKMSVLTAPPEAVPYEIIEGPDVQQILDVAAATHDFVIVDMPGSLVGWSSVVLERAETYFTVMEIDIRSAQNMLRFLRALKAEDLPIEKLQYVLNRAPSGMGSGKSRVKRMAESLGIEYNVMLPDGGKAVPNSCDQGAPLSETSGSNALRKEIRKVARSLVELADQQKAARV</sequence>
<dbReference type="Pfam" id="PF13614">
    <property type="entry name" value="AAA_31"/>
    <property type="match status" value="1"/>
</dbReference>
<dbReference type="PANTHER" id="PTHR43384:SF6">
    <property type="entry name" value="SEPTUM SITE-DETERMINING PROTEIN MIND HOMOLOG, CHLOROPLASTIC"/>
    <property type="match status" value="1"/>
</dbReference>